<evidence type="ECO:0000256" key="6">
    <source>
        <dbReference type="ARBA" id="ARBA00022679"/>
    </source>
</evidence>
<reference evidence="14" key="1">
    <citation type="submission" date="2020-05" db="EMBL/GenBank/DDBJ databases">
        <title>Phylogenomic resolution of chytrid fungi.</title>
        <authorList>
            <person name="Stajich J.E."/>
            <person name="Amses K."/>
            <person name="Simmons R."/>
            <person name="Seto K."/>
            <person name="Myers J."/>
            <person name="Bonds A."/>
            <person name="Quandt C.A."/>
            <person name="Barry K."/>
            <person name="Liu P."/>
            <person name="Grigoriev I."/>
            <person name="Longcore J.E."/>
            <person name="James T.Y."/>
        </authorList>
    </citation>
    <scope>NUCLEOTIDE SEQUENCE</scope>
    <source>
        <strain evidence="14">JEL0513</strain>
    </source>
</reference>
<evidence type="ECO:0000256" key="4">
    <source>
        <dbReference type="ARBA" id="ARBA00012557"/>
    </source>
</evidence>
<evidence type="ECO:0000256" key="1">
    <source>
        <dbReference type="ARBA" id="ARBA00004606"/>
    </source>
</evidence>
<evidence type="ECO:0000256" key="10">
    <source>
        <dbReference type="ARBA" id="ARBA00022989"/>
    </source>
</evidence>
<organism evidence="14 15">
    <name type="scientific">Physocladia obscura</name>
    <dbReference type="NCBI Taxonomy" id="109957"/>
    <lineage>
        <taxon>Eukaryota</taxon>
        <taxon>Fungi</taxon>
        <taxon>Fungi incertae sedis</taxon>
        <taxon>Chytridiomycota</taxon>
        <taxon>Chytridiomycota incertae sedis</taxon>
        <taxon>Chytridiomycetes</taxon>
        <taxon>Chytridiales</taxon>
        <taxon>Chytriomycetaceae</taxon>
        <taxon>Physocladia</taxon>
    </lineage>
</organism>
<keyword evidence="11" id="KW-0472">Membrane</keyword>
<comment type="pathway">
    <text evidence="2">Protein modification; protein glycosylation.</text>
</comment>
<dbReference type="InterPro" id="IPR026050">
    <property type="entry name" value="C1GALT1/C1GALT1_chp1"/>
</dbReference>
<evidence type="ECO:0000256" key="7">
    <source>
        <dbReference type="ARBA" id="ARBA00022692"/>
    </source>
</evidence>
<dbReference type="GO" id="GO:0016263">
    <property type="term" value="F:glycoprotein-N-acetylgalactosamine 3-beta-galactosyltransferase activity"/>
    <property type="evidence" value="ECO:0007669"/>
    <property type="project" value="UniProtKB-EC"/>
</dbReference>
<comment type="caution">
    <text evidence="14">The sequence shown here is derived from an EMBL/GenBank/DDBJ whole genome shotgun (WGS) entry which is preliminary data.</text>
</comment>
<evidence type="ECO:0000313" key="14">
    <source>
        <dbReference type="EMBL" id="KAJ3124065.1"/>
    </source>
</evidence>
<comment type="subcellular location">
    <subcellularLocation>
        <location evidence="1">Membrane</location>
        <topology evidence="1">Single-pass type II membrane protein</topology>
    </subcellularLocation>
</comment>
<dbReference type="PANTHER" id="PTHR23033:SF47">
    <property type="entry name" value="APPLE DOMAIN-CONTAINING PROTEIN-RELATED"/>
    <property type="match status" value="1"/>
</dbReference>
<evidence type="ECO:0000256" key="5">
    <source>
        <dbReference type="ARBA" id="ARBA00022676"/>
    </source>
</evidence>
<dbReference type="Proteomes" id="UP001211907">
    <property type="component" value="Unassembled WGS sequence"/>
</dbReference>
<name>A0AAD5T332_9FUNG</name>
<proteinExistence type="inferred from homology"/>
<keyword evidence="10" id="KW-1133">Transmembrane helix</keyword>
<keyword evidence="15" id="KW-1185">Reference proteome</keyword>
<dbReference type="AlphaFoldDB" id="A0AAD5T332"/>
<dbReference type="EC" id="2.4.1.122" evidence="4"/>
<keyword evidence="12" id="KW-0732">Signal</keyword>
<evidence type="ECO:0000256" key="2">
    <source>
        <dbReference type="ARBA" id="ARBA00004922"/>
    </source>
</evidence>
<feature type="domain" description="Fringe-like glycosyltransferase" evidence="13">
    <location>
        <begin position="168"/>
        <end position="298"/>
    </location>
</feature>
<accession>A0AAD5T332</accession>
<dbReference type="PANTHER" id="PTHR23033">
    <property type="entry name" value="BETA1,3-GALACTOSYLTRANSFERASE"/>
    <property type="match status" value="1"/>
</dbReference>
<dbReference type="Gene3D" id="3.50.4.10">
    <property type="entry name" value="Hepatocyte Growth Factor"/>
    <property type="match status" value="1"/>
</dbReference>
<keyword evidence="7" id="KW-0812">Transmembrane</keyword>
<evidence type="ECO:0000259" key="13">
    <source>
        <dbReference type="Pfam" id="PF02434"/>
    </source>
</evidence>
<keyword evidence="5" id="KW-0328">Glycosyltransferase</keyword>
<evidence type="ECO:0000256" key="9">
    <source>
        <dbReference type="ARBA" id="ARBA00022968"/>
    </source>
</evidence>
<dbReference type="EMBL" id="JADGJH010000697">
    <property type="protein sequence ID" value="KAJ3124065.1"/>
    <property type="molecule type" value="Genomic_DNA"/>
</dbReference>
<keyword evidence="9" id="KW-0735">Signal-anchor</keyword>
<dbReference type="Gene3D" id="3.90.550.50">
    <property type="match status" value="1"/>
</dbReference>
<dbReference type="InterPro" id="IPR003378">
    <property type="entry name" value="Fringe-like_glycosylTrfase"/>
</dbReference>
<dbReference type="GO" id="GO:0000166">
    <property type="term" value="F:nucleotide binding"/>
    <property type="evidence" value="ECO:0007669"/>
    <property type="project" value="UniProtKB-KW"/>
</dbReference>
<gene>
    <name evidence="14" type="ORF">HK100_011373</name>
</gene>
<dbReference type="GO" id="GO:0016020">
    <property type="term" value="C:membrane"/>
    <property type="evidence" value="ECO:0007669"/>
    <property type="project" value="UniProtKB-SubCell"/>
</dbReference>
<evidence type="ECO:0000256" key="8">
    <source>
        <dbReference type="ARBA" id="ARBA00022741"/>
    </source>
</evidence>
<keyword evidence="6" id="KW-0808">Transferase</keyword>
<feature type="chain" id="PRO_5042212433" description="N-acetylgalactosaminide beta-1,3-galactosyltransferase" evidence="12">
    <location>
        <begin position="17"/>
        <end position="462"/>
    </location>
</feature>
<evidence type="ECO:0000256" key="12">
    <source>
        <dbReference type="SAM" id="SignalP"/>
    </source>
</evidence>
<evidence type="ECO:0000256" key="3">
    <source>
        <dbReference type="ARBA" id="ARBA00006462"/>
    </source>
</evidence>
<feature type="signal peptide" evidence="12">
    <location>
        <begin position="1"/>
        <end position="16"/>
    </location>
</feature>
<dbReference type="Pfam" id="PF02434">
    <property type="entry name" value="Fringe"/>
    <property type="match status" value="1"/>
</dbReference>
<sequence length="462" mass="51330">MAGVVAALLLFAVLYGSQMGAKPRATIPVQPLPPPDNNPITELELNPITNEKPQLSPSIAAAPNLSDVASAVDTLPAKDWSKFSRIGIILKTGEGTISRAKTQLETVLKDYPSLVVVSDKSDEINGVQVHDVITGLKDRTYERLLKGWKGLPESKLNSSETIVRRDDEDSEVLKTQTGDGWDRDTLKFFPAIELAYAKLKNADWFVLIDDDSFIMMDNFVNYIEKFDKSKLLYIGSVNTVRGPVCGVTEEKNKFMHGGSGIVMSRPAVKKMLGIVDHCVLNYWSCWAGDVSLGLCMHDAGVTFESGEGFYGEPITEPSWLLGSPCHIPHVLHKLTNAQMRTLHNYLESDPIFKNSKATIGQAYNLFHKQSLIDPKDEKMTTDINYPGGDFWEGVESLGIFGTDDQRSESCRKKCIGELKCLIWVYVPENKKCYMKSQLGFRLEEKGSGVKAGVFRSRYNCIS</sequence>
<evidence type="ECO:0000313" key="15">
    <source>
        <dbReference type="Proteomes" id="UP001211907"/>
    </source>
</evidence>
<keyword evidence="8" id="KW-0547">Nucleotide-binding</keyword>
<comment type="similarity">
    <text evidence="3">Belongs to the glycosyltransferase 31 family. Beta3-Gal-T subfamily.</text>
</comment>
<evidence type="ECO:0000256" key="11">
    <source>
        <dbReference type="ARBA" id="ARBA00023136"/>
    </source>
</evidence>
<protein>
    <recommendedName>
        <fullName evidence="4">N-acetylgalactosaminide beta-1,3-galactosyltransferase</fullName>
        <ecNumber evidence="4">2.4.1.122</ecNumber>
    </recommendedName>
</protein>